<reference evidence="1" key="1">
    <citation type="submission" date="2022-09" db="EMBL/GenBank/DDBJ databases">
        <title>Molecular characterization of Glaesserella parasuis strains circulating in commercial swine farms using whole-genome sequencing.</title>
        <authorList>
            <person name="Mugabi R."/>
            <person name="Clavijo M."/>
            <person name="Li G."/>
        </authorList>
    </citation>
    <scope>NUCLEOTIDE SEQUENCE</scope>
    <source>
        <strain evidence="1">0435-53</strain>
    </source>
</reference>
<protein>
    <submittedName>
        <fullName evidence="1">Uncharacterized protein</fullName>
    </submittedName>
</protein>
<dbReference type="Proteomes" id="UP001148834">
    <property type="component" value="Unassembled WGS sequence"/>
</dbReference>
<dbReference type="GO" id="GO:0008237">
    <property type="term" value="F:metallopeptidase activity"/>
    <property type="evidence" value="ECO:0007669"/>
    <property type="project" value="InterPro"/>
</dbReference>
<evidence type="ECO:0000313" key="2">
    <source>
        <dbReference type="Proteomes" id="UP001148834"/>
    </source>
</evidence>
<dbReference type="EMBL" id="JAODIR010000047">
    <property type="protein sequence ID" value="MDD2168640.1"/>
    <property type="molecule type" value="Genomic_DNA"/>
</dbReference>
<dbReference type="AlphaFoldDB" id="A0AA42EDJ0"/>
<dbReference type="InterPro" id="IPR024079">
    <property type="entry name" value="MetalloPept_cat_dom_sf"/>
</dbReference>
<dbReference type="SUPFAM" id="SSF55486">
    <property type="entry name" value="Metalloproteases ('zincins'), catalytic domain"/>
    <property type="match status" value="1"/>
</dbReference>
<proteinExistence type="predicted"/>
<dbReference type="RefSeq" id="WP_021115970.1">
    <property type="nucleotide sequence ID" value="NZ_CP181440.1"/>
</dbReference>
<gene>
    <name evidence="1" type="ORF">N5925_08640</name>
</gene>
<evidence type="ECO:0000313" key="1">
    <source>
        <dbReference type="EMBL" id="MDD2168640.1"/>
    </source>
</evidence>
<name>A0AA42EDJ0_GLAPU</name>
<organism evidence="1 2">
    <name type="scientific">Glaesserella parasuis</name>
    <name type="common">Haemophilus parasuis</name>
    <dbReference type="NCBI Taxonomy" id="738"/>
    <lineage>
        <taxon>Bacteria</taxon>
        <taxon>Pseudomonadati</taxon>
        <taxon>Pseudomonadota</taxon>
        <taxon>Gammaproteobacteria</taxon>
        <taxon>Pasteurellales</taxon>
        <taxon>Pasteurellaceae</taxon>
        <taxon>Glaesserella</taxon>
    </lineage>
</organism>
<accession>A0AA42EDJ0</accession>
<sequence length="53" mass="5795">MKESLLGFASHGGNVHLNALKFSDKLTPENQGISTLLHETMHALALKHPFVRG</sequence>
<dbReference type="Gene3D" id="3.40.390.10">
    <property type="entry name" value="Collagenase (Catalytic Domain)"/>
    <property type="match status" value="1"/>
</dbReference>
<comment type="caution">
    <text evidence="1">The sequence shown here is derived from an EMBL/GenBank/DDBJ whole genome shotgun (WGS) entry which is preliminary data.</text>
</comment>